<accession>A0A6V7HIX2</accession>
<dbReference type="EMBL" id="CAJDYZ010011947">
    <property type="protein sequence ID" value="CAD1480338.1"/>
    <property type="molecule type" value="Genomic_DNA"/>
</dbReference>
<organism evidence="1 2">
    <name type="scientific">Heterotrigona itama</name>
    <dbReference type="NCBI Taxonomy" id="395501"/>
    <lineage>
        <taxon>Eukaryota</taxon>
        <taxon>Metazoa</taxon>
        <taxon>Ecdysozoa</taxon>
        <taxon>Arthropoda</taxon>
        <taxon>Hexapoda</taxon>
        <taxon>Insecta</taxon>
        <taxon>Pterygota</taxon>
        <taxon>Neoptera</taxon>
        <taxon>Endopterygota</taxon>
        <taxon>Hymenoptera</taxon>
        <taxon>Apocrita</taxon>
        <taxon>Aculeata</taxon>
        <taxon>Apoidea</taxon>
        <taxon>Anthophila</taxon>
        <taxon>Apidae</taxon>
        <taxon>Heterotrigona</taxon>
    </lineage>
</organism>
<dbReference type="AlphaFoldDB" id="A0A6V7HIX2"/>
<dbReference type="GO" id="GO:0006108">
    <property type="term" value="P:malate metabolic process"/>
    <property type="evidence" value="ECO:0007669"/>
    <property type="project" value="InterPro"/>
</dbReference>
<comment type="caution">
    <text evidence="1">The sequence shown here is derived from an EMBL/GenBank/DDBJ whole genome shotgun (WGS) entry which is preliminary data.</text>
</comment>
<name>A0A6V7HIX2_9HYME</name>
<keyword evidence="2" id="KW-1185">Reference proteome</keyword>
<dbReference type="PROSITE" id="PS00068">
    <property type="entry name" value="MDH"/>
    <property type="match status" value="1"/>
</dbReference>
<dbReference type="InterPro" id="IPR001252">
    <property type="entry name" value="Malate_DH_AS"/>
</dbReference>
<feature type="non-terminal residue" evidence="1">
    <location>
        <position position="1"/>
    </location>
</feature>
<gene>
    <name evidence="1" type="ORF">MHI_LOCUS913356</name>
</gene>
<dbReference type="Proteomes" id="UP000752696">
    <property type="component" value="Unassembled WGS sequence"/>
</dbReference>
<sequence length="66" mass="7584">SRTGAGENSDRFRLSVTKLDPFRSLSRIRTALLRKIYECQACGWCESVNERNEWSSAEDEPDLCET</sequence>
<reference evidence="1" key="1">
    <citation type="submission" date="2020-07" db="EMBL/GenBank/DDBJ databases">
        <authorList>
            <person name="Nazaruddin N."/>
        </authorList>
    </citation>
    <scope>NUCLEOTIDE SEQUENCE</scope>
</reference>
<evidence type="ECO:0000313" key="1">
    <source>
        <dbReference type="EMBL" id="CAD1480338.1"/>
    </source>
</evidence>
<dbReference type="GO" id="GO:0016615">
    <property type="term" value="F:malate dehydrogenase activity"/>
    <property type="evidence" value="ECO:0007669"/>
    <property type="project" value="InterPro"/>
</dbReference>
<feature type="non-terminal residue" evidence="1">
    <location>
        <position position="66"/>
    </location>
</feature>
<proteinExistence type="predicted"/>
<evidence type="ECO:0000313" key="2">
    <source>
        <dbReference type="Proteomes" id="UP000752696"/>
    </source>
</evidence>
<protein>
    <submittedName>
        <fullName evidence="1">Uncharacterized protein</fullName>
    </submittedName>
</protein>